<dbReference type="eggNOG" id="KOG1511">
    <property type="taxonomic scope" value="Eukaryota"/>
</dbReference>
<protein>
    <recommendedName>
        <fullName evidence="3 14">Mevalonate kinase</fullName>
        <shortName evidence="14">MK</shortName>
        <ecNumber evidence="3 14">2.7.1.36</ecNumber>
    </recommendedName>
</protein>
<proteinExistence type="inferred from homology"/>
<dbReference type="InterPro" id="IPR013750">
    <property type="entry name" value="GHMP_kinase_C_dom"/>
</dbReference>
<keyword evidence="19" id="KW-1185">Reference proteome</keyword>
<dbReference type="HOGENOM" id="CLU_017814_0_1_1"/>
<dbReference type="UniPathway" id="UPA00057">
    <property type="reaction ID" value="UER00098"/>
</dbReference>
<dbReference type="PANTHER" id="PTHR43290:SF2">
    <property type="entry name" value="MEVALONATE KINASE"/>
    <property type="match status" value="1"/>
</dbReference>
<dbReference type="InterPro" id="IPR006205">
    <property type="entry name" value="Mev_gal_kin"/>
</dbReference>
<keyword evidence="9 14" id="KW-0067">ATP-binding</keyword>
<keyword evidence="5 14" id="KW-0444">Lipid biosynthesis</keyword>
<evidence type="ECO:0000256" key="14">
    <source>
        <dbReference type="RuleBase" id="RU363087"/>
    </source>
</evidence>
<keyword evidence="14" id="KW-1207">Sterol metabolism</keyword>
<comment type="subcellular location">
    <subcellularLocation>
        <location evidence="1 14">Cytoplasm</location>
    </subcellularLocation>
</comment>
<dbReference type="FunCoup" id="Q6FUF6">
    <property type="interactions" value="471"/>
</dbReference>
<dbReference type="AlphaFoldDB" id="Q6FUF6"/>
<dbReference type="NCBIfam" id="TIGR00549">
    <property type="entry name" value="mevalon_kin"/>
    <property type="match status" value="1"/>
</dbReference>
<gene>
    <name evidence="17 18" type="ordered locus">CAGL0F03861g</name>
</gene>
<dbReference type="InterPro" id="IPR036554">
    <property type="entry name" value="GHMP_kinase_C_sf"/>
</dbReference>
<dbReference type="OMA" id="LMDFNHG"/>
<dbReference type="InParanoid" id="Q6FUF6"/>
<keyword evidence="11 14" id="KW-0443">Lipid metabolism</keyword>
<dbReference type="GO" id="GO:0005829">
    <property type="term" value="C:cytosol"/>
    <property type="evidence" value="ECO:0007669"/>
    <property type="project" value="TreeGrafter"/>
</dbReference>
<dbReference type="SUPFAM" id="SSF55060">
    <property type="entry name" value="GHMP Kinase, C-terminal domain"/>
    <property type="match status" value="1"/>
</dbReference>
<dbReference type="PRINTS" id="PR00959">
    <property type="entry name" value="MEVGALKINASE"/>
</dbReference>
<evidence type="ECO:0000256" key="2">
    <source>
        <dbReference type="ARBA" id="ARBA00006495"/>
    </source>
</evidence>
<evidence type="ECO:0000256" key="7">
    <source>
        <dbReference type="ARBA" id="ARBA00022741"/>
    </source>
</evidence>
<keyword evidence="4 14" id="KW-0963">Cytoplasm</keyword>
<evidence type="ECO:0000256" key="11">
    <source>
        <dbReference type="ARBA" id="ARBA00023098"/>
    </source>
</evidence>
<comment type="pathway">
    <text evidence="13 14">Isoprenoid biosynthesis; isopentenyl diphosphate biosynthesis via mevalonate pathway; isopentenyl diphosphate from (R)-mevalonate: step 1/3.</text>
</comment>
<name>Q6FUF6_CANGA</name>
<dbReference type="KEGG" id="cgr:2887740"/>
<dbReference type="Proteomes" id="UP000002428">
    <property type="component" value="Chromosome F"/>
</dbReference>
<dbReference type="GO" id="GO:0010142">
    <property type="term" value="P:farnesyl diphosphate biosynthetic process, mevalonate pathway"/>
    <property type="evidence" value="ECO:0007669"/>
    <property type="project" value="EnsemblFungi"/>
</dbReference>
<feature type="domain" description="GHMP kinase N-terminal" evidence="15">
    <location>
        <begin position="130"/>
        <end position="210"/>
    </location>
</feature>
<dbReference type="Pfam" id="PF00288">
    <property type="entry name" value="GHMP_kinases_N"/>
    <property type="match status" value="1"/>
</dbReference>
<dbReference type="GO" id="GO:0019287">
    <property type="term" value="P:isopentenyl diphosphate biosynthetic process, mevalonate pathway"/>
    <property type="evidence" value="ECO:0007669"/>
    <property type="project" value="UniProtKB-UniPathway"/>
</dbReference>
<keyword evidence="7 14" id="KW-0547">Nucleotide-binding</keyword>
<dbReference type="CGD" id="CAL0131086">
    <property type="gene designation" value="CAGL0F03861g"/>
</dbReference>
<dbReference type="SUPFAM" id="SSF54211">
    <property type="entry name" value="Ribosomal protein S5 domain 2-like"/>
    <property type="match status" value="1"/>
</dbReference>
<evidence type="ECO:0000256" key="8">
    <source>
        <dbReference type="ARBA" id="ARBA00022777"/>
    </source>
</evidence>
<dbReference type="PROSITE" id="PS00627">
    <property type="entry name" value="GHMP_KINASES_ATP"/>
    <property type="match status" value="1"/>
</dbReference>
<keyword evidence="14" id="KW-0756">Sterol biosynthesis</keyword>
<dbReference type="InterPro" id="IPR014721">
    <property type="entry name" value="Ribsml_uS5_D2-typ_fold_subgr"/>
</dbReference>
<evidence type="ECO:0000313" key="17">
    <source>
        <dbReference type="CGD" id="CAL0131086"/>
    </source>
</evidence>
<dbReference type="Pfam" id="PF08544">
    <property type="entry name" value="GHMP_kinases_C"/>
    <property type="match status" value="1"/>
</dbReference>
<evidence type="ECO:0000259" key="16">
    <source>
        <dbReference type="Pfam" id="PF08544"/>
    </source>
</evidence>
<keyword evidence="8 14" id="KW-0418">Kinase</keyword>
<keyword evidence="14" id="KW-0752">Steroid biosynthesis</keyword>
<evidence type="ECO:0000259" key="15">
    <source>
        <dbReference type="Pfam" id="PF00288"/>
    </source>
</evidence>
<dbReference type="InterPro" id="IPR006204">
    <property type="entry name" value="GHMP_kinase_N_dom"/>
</dbReference>
<evidence type="ECO:0000256" key="6">
    <source>
        <dbReference type="ARBA" id="ARBA00022679"/>
    </source>
</evidence>
<comment type="catalytic activity">
    <reaction evidence="12">
        <text>(R)-mevalonate + ATP = (R)-5-phosphomevalonate + ADP + H(+)</text>
        <dbReference type="Rhea" id="RHEA:17065"/>
        <dbReference type="ChEBI" id="CHEBI:15378"/>
        <dbReference type="ChEBI" id="CHEBI:30616"/>
        <dbReference type="ChEBI" id="CHEBI:36464"/>
        <dbReference type="ChEBI" id="CHEBI:58146"/>
        <dbReference type="ChEBI" id="CHEBI:456216"/>
        <dbReference type="EC" id="2.7.1.36"/>
    </reaction>
    <physiologicalReaction direction="left-to-right" evidence="12">
        <dbReference type="Rhea" id="RHEA:17066"/>
    </physiologicalReaction>
</comment>
<comment type="function">
    <text evidence="14">Mevalonate kinase; part of the second module of ergosterol biosynthesis pathway that includes the middle steps of the pathway. The second module is carried out in the vacuole and involves the formation of farnesyl diphosphate, which is also an important intermediate in the biosynthesis of ubiquinone, dolichol, heme and prenylated proteins.</text>
</comment>
<dbReference type="GO" id="GO:0005524">
    <property type="term" value="F:ATP binding"/>
    <property type="evidence" value="ECO:0007669"/>
    <property type="project" value="UniProtKB-KW"/>
</dbReference>
<dbReference type="EMBL" id="CR380952">
    <property type="protein sequence ID" value="CAG59062.1"/>
    <property type="molecule type" value="Genomic_DNA"/>
</dbReference>
<evidence type="ECO:0000256" key="3">
    <source>
        <dbReference type="ARBA" id="ARBA00012103"/>
    </source>
</evidence>
<evidence type="ECO:0000313" key="18">
    <source>
        <dbReference type="EMBL" id="CAG59062.1"/>
    </source>
</evidence>
<evidence type="ECO:0000313" key="19">
    <source>
        <dbReference type="Proteomes" id="UP000002428"/>
    </source>
</evidence>
<dbReference type="EC" id="2.7.1.36" evidence="3 14"/>
<keyword evidence="10" id="KW-0460">Magnesium</keyword>
<feature type="domain" description="GHMP kinase C-terminal" evidence="16">
    <location>
        <begin position="296"/>
        <end position="367"/>
    </location>
</feature>
<organism evidence="18 19">
    <name type="scientific">Candida glabrata (strain ATCC 2001 / BCRC 20586 / JCM 3761 / NBRC 0622 / NRRL Y-65 / CBS 138)</name>
    <name type="common">Yeast</name>
    <name type="synonym">Nakaseomyces glabratus</name>
    <dbReference type="NCBI Taxonomy" id="284593"/>
    <lineage>
        <taxon>Eukaryota</taxon>
        <taxon>Fungi</taxon>
        <taxon>Dikarya</taxon>
        <taxon>Ascomycota</taxon>
        <taxon>Saccharomycotina</taxon>
        <taxon>Saccharomycetes</taxon>
        <taxon>Saccharomycetales</taxon>
        <taxon>Saccharomycetaceae</taxon>
        <taxon>Nakaseomyces</taxon>
    </lineage>
</organism>
<dbReference type="InterPro" id="IPR020568">
    <property type="entry name" value="Ribosomal_Su5_D2-typ_SF"/>
</dbReference>
<dbReference type="GO" id="GO:0006696">
    <property type="term" value="P:ergosterol biosynthetic process"/>
    <property type="evidence" value="ECO:0007669"/>
    <property type="project" value="EnsemblFungi"/>
</dbReference>
<dbReference type="Gene3D" id="3.30.70.890">
    <property type="entry name" value="GHMP kinase, C-terminal domain"/>
    <property type="match status" value="1"/>
</dbReference>
<evidence type="ECO:0000256" key="4">
    <source>
        <dbReference type="ARBA" id="ARBA00022490"/>
    </source>
</evidence>
<evidence type="ECO:0000256" key="1">
    <source>
        <dbReference type="ARBA" id="ARBA00004496"/>
    </source>
</evidence>
<dbReference type="PANTHER" id="PTHR43290">
    <property type="entry name" value="MEVALONATE KINASE"/>
    <property type="match status" value="1"/>
</dbReference>
<keyword evidence="6 14" id="KW-0808">Transferase</keyword>
<keyword evidence="14" id="KW-0753">Steroid metabolism</keyword>
<dbReference type="VEuPathDB" id="FungiDB:CAGL0F03861g"/>
<reference evidence="18 19" key="1">
    <citation type="journal article" date="2004" name="Nature">
        <title>Genome evolution in yeasts.</title>
        <authorList>
            <consortium name="Genolevures"/>
            <person name="Dujon B."/>
            <person name="Sherman D."/>
            <person name="Fischer G."/>
            <person name="Durrens P."/>
            <person name="Casaregola S."/>
            <person name="Lafontaine I."/>
            <person name="de Montigny J."/>
            <person name="Marck C."/>
            <person name="Neuveglise C."/>
            <person name="Talla E."/>
            <person name="Goffard N."/>
            <person name="Frangeul L."/>
            <person name="Aigle M."/>
            <person name="Anthouard V."/>
            <person name="Babour A."/>
            <person name="Barbe V."/>
            <person name="Barnay S."/>
            <person name="Blanchin S."/>
            <person name="Beckerich J.M."/>
            <person name="Beyne E."/>
            <person name="Bleykasten C."/>
            <person name="Boisrame A."/>
            <person name="Boyer J."/>
            <person name="Cattolico L."/>
            <person name="Confanioleri F."/>
            <person name="de Daruvar A."/>
            <person name="Despons L."/>
            <person name="Fabre E."/>
            <person name="Fairhead C."/>
            <person name="Ferry-Dumazet H."/>
            <person name="Groppi A."/>
            <person name="Hantraye F."/>
            <person name="Hennequin C."/>
            <person name="Jauniaux N."/>
            <person name="Joyet P."/>
            <person name="Kachouri R."/>
            <person name="Kerrest A."/>
            <person name="Koszul R."/>
            <person name="Lemaire M."/>
            <person name="Lesur I."/>
            <person name="Ma L."/>
            <person name="Muller H."/>
            <person name="Nicaud J.M."/>
            <person name="Nikolski M."/>
            <person name="Oztas S."/>
            <person name="Ozier-Kalogeropoulos O."/>
            <person name="Pellenz S."/>
            <person name="Potier S."/>
            <person name="Richard G.F."/>
            <person name="Straub M.L."/>
            <person name="Suleau A."/>
            <person name="Swennene D."/>
            <person name="Tekaia F."/>
            <person name="Wesolowski-Louvel M."/>
            <person name="Westhof E."/>
            <person name="Wirth B."/>
            <person name="Zeniou-Meyer M."/>
            <person name="Zivanovic I."/>
            <person name="Bolotin-Fukuhara M."/>
            <person name="Thierry A."/>
            <person name="Bouchier C."/>
            <person name="Caudron B."/>
            <person name="Scarpelli C."/>
            <person name="Gaillardin C."/>
            <person name="Weissenbach J."/>
            <person name="Wincker P."/>
            <person name="Souciet J.L."/>
        </authorList>
    </citation>
    <scope>NUCLEOTIDE SEQUENCE [LARGE SCALE GENOMIC DNA]</scope>
    <source>
        <strain evidence="19">ATCC 2001 / BCRC 20586 / JCM 3761 / NBRC 0622 / NRRL Y-65 / CBS 138</strain>
    </source>
</reference>
<accession>Q6FUF6</accession>
<comment type="similarity">
    <text evidence="2 14">Belongs to the GHMP kinase family. Mevalonate kinase subfamily.</text>
</comment>
<evidence type="ECO:0000256" key="10">
    <source>
        <dbReference type="ARBA" id="ARBA00022842"/>
    </source>
</evidence>
<dbReference type="InterPro" id="IPR006203">
    <property type="entry name" value="GHMP_knse_ATP-bd_CS"/>
</dbReference>
<dbReference type="GO" id="GO:0004496">
    <property type="term" value="F:mevalonate kinase activity"/>
    <property type="evidence" value="ECO:0007669"/>
    <property type="project" value="UniProtKB-EC"/>
</dbReference>
<evidence type="ECO:0000256" key="5">
    <source>
        <dbReference type="ARBA" id="ARBA00022516"/>
    </source>
</evidence>
<evidence type="ECO:0000256" key="12">
    <source>
        <dbReference type="ARBA" id="ARBA00029310"/>
    </source>
</evidence>
<evidence type="ECO:0000256" key="13">
    <source>
        <dbReference type="ARBA" id="ARBA00029438"/>
    </source>
</evidence>
<sequence length="430" mass="46470">MTVERDLPFLVSAPGKVILFGEHSAVYNEPAVAASVSSLRTYLLVSPAGSNAEDSIELSFPDIGFDHVWKRKELEPVLRETALLQAAREDTKNLNEELVGLLNVILEPLKESLHYHAAFCFLYLFCTLCPSATNIKFSVKSTLPIGAGLGSSAAISVSLAMAMLRLGGKLVTGESLSGEDKALINEWAFIGEKCIHGTPSGIDNAVATYGNAVLFKRSADGTTDFEFLDKFHELKIPMVLTYTRIPRSTKVLVSSVRDLSNKYPKVIQDHVIKAMGELALESVDILNSGIGGNDSNYERLLDLVNINHGLLVAIGVSHPGLEIIRNLSITNSIGATKLTGAGGGGCAFTVLNKDVPQTEVDKFKEELSKKHGYLSFTSELGGAGSCMTPTLVAEQYNLVAPLFENTENNKEELDKTLLPATATNSLFWIH</sequence>
<dbReference type="Gene3D" id="3.30.230.10">
    <property type="match status" value="1"/>
</dbReference>
<evidence type="ECO:0000256" key="9">
    <source>
        <dbReference type="ARBA" id="ARBA00022840"/>
    </source>
</evidence>
<dbReference type="STRING" id="284593.Q6FUF6"/>